<feature type="region of interest" description="Disordered" evidence="1">
    <location>
        <begin position="1"/>
        <end position="29"/>
    </location>
</feature>
<gene>
    <name evidence="2" type="ORF">SAMN06272737_118123</name>
</gene>
<proteinExistence type="predicted"/>
<dbReference type="Proteomes" id="UP000198403">
    <property type="component" value="Unassembled WGS sequence"/>
</dbReference>
<name>A0A238YAI9_9ACTN</name>
<sequence length="29" mass="3211">MAPQAELPDTVSGRLEDQFPHEFPVSIQA</sequence>
<evidence type="ECO:0000313" key="2">
    <source>
        <dbReference type="EMBL" id="SNR67972.1"/>
    </source>
</evidence>
<evidence type="ECO:0000256" key="1">
    <source>
        <dbReference type="SAM" id="MobiDB-lite"/>
    </source>
</evidence>
<reference evidence="2 3" key="1">
    <citation type="submission" date="2017-06" db="EMBL/GenBank/DDBJ databases">
        <authorList>
            <person name="Kim H.J."/>
            <person name="Triplett B.A."/>
        </authorList>
    </citation>
    <scope>NUCLEOTIDE SEQUENCE [LARGE SCALE GENOMIC DNA]</scope>
    <source>
        <strain evidence="2 3">DSM 44272</strain>
    </source>
</reference>
<evidence type="ECO:0000313" key="3">
    <source>
        <dbReference type="Proteomes" id="UP000198403"/>
    </source>
</evidence>
<keyword evidence="3" id="KW-1185">Reference proteome</keyword>
<dbReference type="EMBL" id="FZNO01000018">
    <property type="protein sequence ID" value="SNR67972.1"/>
    <property type="molecule type" value="Genomic_DNA"/>
</dbReference>
<protein>
    <submittedName>
        <fullName evidence="2">Uncharacterized protein</fullName>
    </submittedName>
</protein>
<accession>A0A238YAI9</accession>
<dbReference type="AlphaFoldDB" id="A0A238YAI9"/>
<organism evidence="2 3">
    <name type="scientific">Blastococcus mobilis</name>
    <dbReference type="NCBI Taxonomy" id="1938746"/>
    <lineage>
        <taxon>Bacteria</taxon>
        <taxon>Bacillati</taxon>
        <taxon>Actinomycetota</taxon>
        <taxon>Actinomycetes</taxon>
        <taxon>Geodermatophilales</taxon>
        <taxon>Geodermatophilaceae</taxon>
        <taxon>Blastococcus</taxon>
    </lineage>
</organism>